<accession>A0A7C4KY04</accession>
<evidence type="ECO:0000313" key="1">
    <source>
        <dbReference type="EMBL" id="HGS86238.1"/>
    </source>
</evidence>
<dbReference type="GO" id="GO:0016740">
    <property type="term" value="F:transferase activity"/>
    <property type="evidence" value="ECO:0007669"/>
    <property type="project" value="UniProtKB-KW"/>
</dbReference>
<comment type="caution">
    <text evidence="1">The sequence shown here is derived from an EMBL/GenBank/DDBJ whole genome shotgun (WGS) entry which is preliminary data.</text>
</comment>
<reference evidence="1" key="1">
    <citation type="journal article" date="2020" name="mSystems">
        <title>Genome- and Community-Level Interaction Insights into Carbon Utilization and Element Cycling Functions of Hydrothermarchaeota in Hydrothermal Sediment.</title>
        <authorList>
            <person name="Zhou Z."/>
            <person name="Liu Y."/>
            <person name="Xu W."/>
            <person name="Pan J."/>
            <person name="Luo Z.H."/>
            <person name="Li M."/>
        </authorList>
    </citation>
    <scope>NUCLEOTIDE SEQUENCE [LARGE SCALE GENOMIC DNA]</scope>
    <source>
        <strain evidence="1">SpSt-556</strain>
    </source>
</reference>
<proteinExistence type="predicted"/>
<protein>
    <submittedName>
        <fullName evidence="1">Nucleotidyl transferase AbiEii/AbiGii toxin family protein</fullName>
    </submittedName>
</protein>
<gene>
    <name evidence="1" type="ORF">ENT17_01305</name>
</gene>
<sequence length="301" mass="35320">MNQIKNFEASIRQRLLDKARAENRPFNDILQYYANERFLYRLSHSQFAQLFILKGAYVLLGLELVLPRPTKDLDFLAYTDNEIGNAIQIFREVCQQKVEEDGLQFDENSIRAMVTQEGRSYTGINIKLLAFFGKSQIPMSLDIGFGDRVTPQPLFLQIPPTLSSFPSVSIRGYPPETIIAEKFQILVDLGTINSRLKDYFDLWFLTNSRTFEYISLQYAIDNTFLQRRTVLPDNMPSGLSVDFALANQLHWLRFRERNRLFNSPSEFLIVIERLQKFFHPIIYRKRILPLRWLPDEGWQFS</sequence>
<keyword evidence="1" id="KW-0808">Transferase</keyword>
<dbReference type="InterPro" id="IPR014942">
    <property type="entry name" value="AbiEii"/>
</dbReference>
<dbReference type="AlphaFoldDB" id="A0A7C4KY04"/>
<name>A0A7C4KY04_9CHLR</name>
<dbReference type="EMBL" id="DSXR01000017">
    <property type="protein sequence ID" value="HGS86238.1"/>
    <property type="molecule type" value="Genomic_DNA"/>
</dbReference>
<dbReference type="Pfam" id="PF08843">
    <property type="entry name" value="AbiEii"/>
    <property type="match status" value="1"/>
</dbReference>
<organism evidence="1">
    <name type="scientific">Bellilinea caldifistulae</name>
    <dbReference type="NCBI Taxonomy" id="360411"/>
    <lineage>
        <taxon>Bacteria</taxon>
        <taxon>Bacillati</taxon>
        <taxon>Chloroflexota</taxon>
        <taxon>Anaerolineae</taxon>
        <taxon>Anaerolineales</taxon>
        <taxon>Anaerolineaceae</taxon>
        <taxon>Bellilinea</taxon>
    </lineage>
</organism>